<evidence type="ECO:0000313" key="3">
    <source>
        <dbReference type="EMBL" id="VVC39036.1"/>
    </source>
</evidence>
<accession>A0A5E4NBT3</accession>
<dbReference type="Pfam" id="PF00171">
    <property type="entry name" value="Aldedh"/>
    <property type="match status" value="1"/>
</dbReference>
<dbReference type="PANTHER" id="PTHR11699">
    <property type="entry name" value="ALDEHYDE DEHYDROGENASE-RELATED"/>
    <property type="match status" value="1"/>
</dbReference>
<dbReference type="AlphaFoldDB" id="A0A5E4NBT3"/>
<dbReference type="InterPro" id="IPR016161">
    <property type="entry name" value="Ald_DH/histidinol_DH"/>
</dbReference>
<sequence length="761" mass="87067">SAQIGKSPGQSSETVTSTDELVKSFNITNPNEFPFGKSKEAISPIKNILLSEQDIKKQVEGLGKVSMSIFYGNQEEQEIYKKYDELRQILTDSKKGKDIKDLLISYQPVSITQYEIDRCVYTLENIRTIKKYLKNQADIDITVFLPSNLPLYSLLLFVIMPSFVSRSVVLRPNTALIEKCAIEELFNILRLKDICPNIEIFSGSRDEFLQNHVSRSDLIIFTGRNETKNKIKKCMKLNALMINNGSGHNPIVVTEDADVDKAIKRLVYSRFFNSGQDCAGPDAVFVHEEIRNKFIEKLKEKVSSLKVGDHSDPDTILGRIHRKEELERLHSVIESNKSKIILGGRVDMQSTIVHPTIVLSGIESGNLNYKEVFGPVLFLYTYQDDEQLQLYFEDKNGVYIQNKMYVSLFGTSPYIESRDDNNLVRENGSAKGKVGIVLNNKIIHDIIIDNGTVPYGGYSKGASSIIRKREDKKFESIAIPILVPEVIYEIFIKGIKINDLVHRVESEQVQEVINKKKLQETRRKISAEFIKLTKETFKDNLVFAFIFGSIASSTFQHNKSDMDTFVCLKKKEEKIRYFISEVKVLHEKFNLKVDDDYPSEIVEYSTLIEEIYHLYYQLYGINYNPWLDNEKYDYRFLVKFECCSDKIYDIVFWSAIIATGAKIALIKKDSNSLCQLKEHAKDLIASIIEEILQNIENIETADLPKALKKEYPGCSSKEIASKLRELNFCEILLHTIDWPKTELIDVKVSSYGKKVASCSPL</sequence>
<feature type="non-terminal residue" evidence="3">
    <location>
        <position position="1"/>
    </location>
</feature>
<dbReference type="InterPro" id="IPR016163">
    <property type="entry name" value="Ald_DH_C"/>
</dbReference>
<evidence type="ECO:0000259" key="2">
    <source>
        <dbReference type="Pfam" id="PF00171"/>
    </source>
</evidence>
<dbReference type="PROSITE" id="PS00070">
    <property type="entry name" value="ALDEHYDE_DEHYDR_CYS"/>
    <property type="match status" value="1"/>
</dbReference>
<organism evidence="3 4">
    <name type="scientific">Cinara cedri</name>
    <dbReference type="NCBI Taxonomy" id="506608"/>
    <lineage>
        <taxon>Eukaryota</taxon>
        <taxon>Metazoa</taxon>
        <taxon>Ecdysozoa</taxon>
        <taxon>Arthropoda</taxon>
        <taxon>Hexapoda</taxon>
        <taxon>Insecta</taxon>
        <taxon>Pterygota</taxon>
        <taxon>Neoptera</taxon>
        <taxon>Paraneoptera</taxon>
        <taxon>Hemiptera</taxon>
        <taxon>Sternorrhyncha</taxon>
        <taxon>Aphidomorpha</taxon>
        <taxon>Aphidoidea</taxon>
        <taxon>Aphididae</taxon>
        <taxon>Lachninae</taxon>
        <taxon>Cinara</taxon>
    </lineage>
</organism>
<dbReference type="EMBL" id="CABPRJ010001566">
    <property type="protein sequence ID" value="VVC39036.1"/>
    <property type="molecule type" value="Genomic_DNA"/>
</dbReference>
<dbReference type="SUPFAM" id="SSF81301">
    <property type="entry name" value="Nucleotidyltransferase"/>
    <property type="match status" value="1"/>
</dbReference>
<dbReference type="InterPro" id="IPR043519">
    <property type="entry name" value="NT_sf"/>
</dbReference>
<dbReference type="InterPro" id="IPR015590">
    <property type="entry name" value="Aldehyde_DH_dom"/>
</dbReference>
<dbReference type="OrthoDB" id="8378667at2759"/>
<gene>
    <name evidence="3" type="ORF">CINCED_3A010841</name>
</gene>
<keyword evidence="4" id="KW-1185">Reference proteome</keyword>
<dbReference type="Gene3D" id="3.40.309.10">
    <property type="entry name" value="Aldehyde Dehydrogenase, Chain A, domain 2"/>
    <property type="match status" value="1"/>
</dbReference>
<protein>
    <submittedName>
        <fullName evidence="3">Aldehyde dehydrogenase N-terminal domain,Aldehyde dehydrogenase, cysteine active</fullName>
    </submittedName>
</protein>
<dbReference type="Gene3D" id="3.30.460.10">
    <property type="entry name" value="Beta Polymerase, domain 2"/>
    <property type="match status" value="1"/>
</dbReference>
<reference evidence="3 4" key="1">
    <citation type="submission" date="2019-08" db="EMBL/GenBank/DDBJ databases">
        <authorList>
            <person name="Alioto T."/>
            <person name="Alioto T."/>
            <person name="Gomez Garrido J."/>
        </authorList>
    </citation>
    <scope>NUCLEOTIDE SEQUENCE [LARGE SCALE GENOMIC DNA]</scope>
</reference>
<evidence type="ECO:0000256" key="1">
    <source>
        <dbReference type="ARBA" id="ARBA00023002"/>
    </source>
</evidence>
<dbReference type="SUPFAM" id="SSF53720">
    <property type="entry name" value="ALDH-like"/>
    <property type="match status" value="1"/>
</dbReference>
<dbReference type="Proteomes" id="UP000325440">
    <property type="component" value="Unassembled WGS sequence"/>
</dbReference>
<dbReference type="Gene3D" id="3.40.605.10">
    <property type="entry name" value="Aldehyde Dehydrogenase, Chain A, domain 1"/>
    <property type="match status" value="1"/>
</dbReference>
<feature type="domain" description="Aldehyde dehydrogenase" evidence="2">
    <location>
        <begin position="203"/>
        <end position="388"/>
    </location>
</feature>
<dbReference type="InterPro" id="IPR016162">
    <property type="entry name" value="Ald_DH_N"/>
</dbReference>
<dbReference type="InterPro" id="IPR016160">
    <property type="entry name" value="Ald_DH_CS_CYS"/>
</dbReference>
<evidence type="ECO:0000313" key="4">
    <source>
        <dbReference type="Proteomes" id="UP000325440"/>
    </source>
</evidence>
<name>A0A5E4NBT3_9HEMI</name>
<proteinExistence type="predicted"/>
<keyword evidence="1" id="KW-0560">Oxidoreductase</keyword>
<dbReference type="GO" id="GO:0016620">
    <property type="term" value="F:oxidoreductase activity, acting on the aldehyde or oxo group of donors, NAD or NADP as acceptor"/>
    <property type="evidence" value="ECO:0007669"/>
    <property type="project" value="InterPro"/>
</dbReference>